<dbReference type="EMBL" id="HBUF01009444">
    <property type="protein sequence ID" value="CAG6607895.1"/>
    <property type="molecule type" value="Transcribed_RNA"/>
</dbReference>
<dbReference type="EMBL" id="HBUF01642684">
    <property type="protein sequence ID" value="CAG6785285.1"/>
    <property type="molecule type" value="Transcribed_RNA"/>
</dbReference>
<dbReference type="EMBL" id="HBUF01642683">
    <property type="protein sequence ID" value="CAG6785281.1"/>
    <property type="molecule type" value="Transcribed_RNA"/>
</dbReference>
<sequence length="140" mass="15124">MIGTNIMAELLRTSFSGTILADSRSIGRSLRYVLSTVQVDPMKSSPTSAAVMKKVNICFSCAAQLTSSPSRCSLNSTNCFGPPIQEIVPGGRQMGATVVTEWIRGYQSSPAPPQTPPPGSYRIGFTVMMRVKMNSKTWKS</sequence>
<protein>
    <submittedName>
        <fullName evidence="1">Uncharacterized protein</fullName>
    </submittedName>
</protein>
<organism evidence="1">
    <name type="scientific">Cacopsylla melanoneura</name>
    <dbReference type="NCBI Taxonomy" id="428564"/>
    <lineage>
        <taxon>Eukaryota</taxon>
        <taxon>Metazoa</taxon>
        <taxon>Ecdysozoa</taxon>
        <taxon>Arthropoda</taxon>
        <taxon>Hexapoda</taxon>
        <taxon>Insecta</taxon>
        <taxon>Pterygota</taxon>
        <taxon>Neoptera</taxon>
        <taxon>Paraneoptera</taxon>
        <taxon>Hemiptera</taxon>
        <taxon>Sternorrhyncha</taxon>
        <taxon>Psylloidea</taxon>
        <taxon>Psyllidae</taxon>
        <taxon>Psyllinae</taxon>
        <taxon>Cacopsylla</taxon>
    </lineage>
</organism>
<dbReference type="AlphaFoldDB" id="A0A8D8LG86"/>
<dbReference type="EMBL" id="HBUF01009445">
    <property type="protein sequence ID" value="CAG6607899.1"/>
    <property type="molecule type" value="Transcribed_RNA"/>
</dbReference>
<proteinExistence type="predicted"/>
<dbReference type="EMBL" id="HBUF01292021">
    <property type="protein sequence ID" value="CAG6689427.1"/>
    <property type="molecule type" value="Transcribed_RNA"/>
</dbReference>
<dbReference type="EMBL" id="HBUF01292020">
    <property type="protein sequence ID" value="CAG6689424.1"/>
    <property type="molecule type" value="Transcribed_RNA"/>
</dbReference>
<accession>A0A8D8LG86</accession>
<evidence type="ECO:0000313" key="1">
    <source>
        <dbReference type="EMBL" id="CAG6607903.1"/>
    </source>
</evidence>
<dbReference type="EMBL" id="HBUF01009446">
    <property type="protein sequence ID" value="CAG6607903.1"/>
    <property type="molecule type" value="Transcribed_RNA"/>
</dbReference>
<reference evidence="1" key="1">
    <citation type="submission" date="2021-05" db="EMBL/GenBank/DDBJ databases">
        <authorList>
            <person name="Alioto T."/>
            <person name="Alioto T."/>
            <person name="Gomez Garrido J."/>
        </authorList>
    </citation>
    <scope>NUCLEOTIDE SEQUENCE</scope>
</reference>
<name>A0A8D8LG86_9HEMI</name>
<dbReference type="EMBL" id="HBUF01292023">
    <property type="protein sequence ID" value="CAG6689433.1"/>
    <property type="molecule type" value="Transcribed_RNA"/>
</dbReference>
<dbReference type="EMBL" id="HBUF01292022">
    <property type="protein sequence ID" value="CAG6689430.1"/>
    <property type="molecule type" value="Transcribed_RNA"/>
</dbReference>
<dbReference type="EMBL" id="HBUF01364601">
    <property type="protein sequence ID" value="CAG6722886.1"/>
    <property type="molecule type" value="Transcribed_RNA"/>
</dbReference>